<dbReference type="EMBL" id="JANGAC010000003">
    <property type="protein sequence ID" value="MCQ4922633.1"/>
    <property type="molecule type" value="Genomic_DNA"/>
</dbReference>
<keyword evidence="3" id="KW-1185">Reference proteome</keyword>
<dbReference type="Proteomes" id="UP001524478">
    <property type="component" value="Unassembled WGS sequence"/>
</dbReference>
<keyword evidence="1" id="KW-0472">Membrane</keyword>
<dbReference type="Pfam" id="PF08905">
    <property type="entry name" value="DUF1850"/>
    <property type="match status" value="1"/>
</dbReference>
<keyword evidence="1" id="KW-1133">Transmembrane helix</keyword>
<evidence type="ECO:0000313" key="2">
    <source>
        <dbReference type="EMBL" id="MCQ4922633.1"/>
    </source>
</evidence>
<gene>
    <name evidence="2" type="ORF">NE686_06035</name>
</gene>
<reference evidence="2 3" key="1">
    <citation type="submission" date="2022-06" db="EMBL/GenBank/DDBJ databases">
        <title>Isolation of gut microbiota from human fecal samples.</title>
        <authorList>
            <person name="Pamer E.G."/>
            <person name="Barat B."/>
            <person name="Waligurski E."/>
            <person name="Medina S."/>
            <person name="Paddock L."/>
            <person name="Mostad J."/>
        </authorList>
    </citation>
    <scope>NUCLEOTIDE SEQUENCE [LARGE SCALE GENOMIC DNA]</scope>
    <source>
        <strain evidence="2 3">DFI.7.95</strain>
    </source>
</reference>
<dbReference type="RefSeq" id="WP_256310831.1">
    <property type="nucleotide sequence ID" value="NZ_JANGAC010000003.1"/>
</dbReference>
<comment type="caution">
    <text evidence="2">The sequence shown here is derived from an EMBL/GenBank/DDBJ whole genome shotgun (WGS) entry which is preliminary data.</text>
</comment>
<organism evidence="2 3">
    <name type="scientific">Tissierella carlieri</name>
    <dbReference type="NCBI Taxonomy" id="689904"/>
    <lineage>
        <taxon>Bacteria</taxon>
        <taxon>Bacillati</taxon>
        <taxon>Bacillota</taxon>
        <taxon>Tissierellia</taxon>
        <taxon>Tissierellales</taxon>
        <taxon>Tissierellaceae</taxon>
        <taxon>Tissierella</taxon>
    </lineage>
</organism>
<evidence type="ECO:0000256" key="1">
    <source>
        <dbReference type="SAM" id="Phobius"/>
    </source>
</evidence>
<feature type="transmembrane region" description="Helical" evidence="1">
    <location>
        <begin position="29"/>
        <end position="49"/>
    </location>
</feature>
<protein>
    <submittedName>
        <fullName evidence="2">DUF1850 domain-containing protein</fullName>
    </submittedName>
</protein>
<dbReference type="InterPro" id="IPR015001">
    <property type="entry name" value="DUF1850"/>
</dbReference>
<accession>A0ABT1S832</accession>
<proteinExistence type="predicted"/>
<evidence type="ECO:0000313" key="3">
    <source>
        <dbReference type="Proteomes" id="UP001524478"/>
    </source>
</evidence>
<name>A0ABT1S832_9FIRM</name>
<keyword evidence="1" id="KW-0812">Transmembrane</keyword>
<sequence>MMKRVSNKVCFVGKGIENNFNTLPLYQKLTLLFLSLFLLLSICPVKVLITTDYKTNDYIKSWQIRNRESFTIEYTHSVQLTPVSETYIINGNDIILVESYFQSYGAGLPSTTPYEFEITDKGFRIYDINEVMENLIYGTGTERANHKLIINDNEYEFLEFTKPRISVEFNVKKIMLISYIVREVLR</sequence>